<proteinExistence type="predicted"/>
<dbReference type="Proteomes" id="UP000826212">
    <property type="component" value="Chromosome"/>
</dbReference>
<organism evidence="1 2">
    <name type="scientific">Halosquirtibacter laminarini</name>
    <dbReference type="NCBI Taxonomy" id="3374600"/>
    <lineage>
        <taxon>Bacteria</taxon>
        <taxon>Pseudomonadati</taxon>
        <taxon>Bacteroidota</taxon>
        <taxon>Bacteroidia</taxon>
        <taxon>Marinilabiliales</taxon>
        <taxon>Prolixibacteraceae</taxon>
        <taxon>Halosquirtibacter</taxon>
    </lineage>
</organism>
<name>A0AC61NDB5_9BACT</name>
<reference evidence="1" key="1">
    <citation type="submission" date="2021-08" db="EMBL/GenBank/DDBJ databases">
        <title>Novel anaerobic bacterium isolated from sea squirt in East Sea, Republic of Korea.</title>
        <authorList>
            <person name="Nguyen T.H."/>
            <person name="Li Z."/>
            <person name="Lee Y.-J."/>
            <person name="Ko J."/>
            <person name="Kim S.-G."/>
        </authorList>
    </citation>
    <scope>NUCLEOTIDE SEQUENCE</scope>
    <source>
        <strain evidence="1">KCTC 25031</strain>
    </source>
</reference>
<sequence length="210" mass="24902">MDINFLVIEGNIGAGKTTLSSMISEKHNAKLVLEQFSDNPFLPKFYKDPEKFSFPLEMSFMAERYNQLKQQTDLELFKSFTVSDYYFMKSLIFSKSTLQPDEYGLYRKFFDIIYQNIPKPSLYVYLHLSTERLMENISKRGRSYETEITLDYLKKITDGYFNFFSQQKDFPIVAITTDELDFVKNRDDYDKIEQLIFGERYPKGLTRLIP</sequence>
<evidence type="ECO:0000313" key="2">
    <source>
        <dbReference type="Proteomes" id="UP000826212"/>
    </source>
</evidence>
<protein>
    <submittedName>
        <fullName evidence="1">Deoxynucleoside kinase</fullName>
    </submittedName>
</protein>
<keyword evidence="1" id="KW-0418">Kinase</keyword>
<dbReference type="EMBL" id="CP081303">
    <property type="protein sequence ID" value="QZE13552.1"/>
    <property type="molecule type" value="Genomic_DNA"/>
</dbReference>
<gene>
    <name evidence="1" type="ORF">K4L44_13345</name>
</gene>
<evidence type="ECO:0000313" key="1">
    <source>
        <dbReference type="EMBL" id="QZE13552.1"/>
    </source>
</evidence>
<keyword evidence="1" id="KW-0808">Transferase</keyword>
<keyword evidence="2" id="KW-1185">Reference proteome</keyword>
<accession>A0AC61NDB5</accession>